<proteinExistence type="predicted"/>
<gene>
    <name evidence="1" type="ORF">FXF65_32760</name>
</gene>
<dbReference type="AlphaFoldDB" id="A0A5D0TUM8"/>
<dbReference type="RefSeq" id="WP_148353938.1">
    <property type="nucleotide sequence ID" value="NZ_JBHSBF010000005.1"/>
</dbReference>
<reference evidence="1 2" key="1">
    <citation type="submission" date="2019-08" db="EMBL/GenBank/DDBJ databases">
        <title>Actinomadura sp. nov. CYP1-5 isolated from mountain soil.</title>
        <authorList>
            <person name="Songsumanus A."/>
            <person name="Kuncharoen N."/>
            <person name="Kudo T."/>
            <person name="Yuki M."/>
            <person name="Igarashi Y."/>
            <person name="Tanasupawat S."/>
        </authorList>
    </citation>
    <scope>NUCLEOTIDE SEQUENCE [LARGE SCALE GENOMIC DNA]</scope>
    <source>
        <strain evidence="1 2">GKU157</strain>
    </source>
</reference>
<keyword evidence="2" id="KW-1185">Reference proteome</keyword>
<accession>A0A5D0TUM8</accession>
<dbReference type="Proteomes" id="UP000322634">
    <property type="component" value="Unassembled WGS sequence"/>
</dbReference>
<dbReference type="OrthoDB" id="3480356at2"/>
<protein>
    <submittedName>
        <fullName evidence="1">Uncharacterized protein</fullName>
    </submittedName>
</protein>
<evidence type="ECO:0000313" key="1">
    <source>
        <dbReference type="EMBL" id="TYC09888.1"/>
    </source>
</evidence>
<dbReference type="EMBL" id="VSFF01000013">
    <property type="protein sequence ID" value="TYC09888.1"/>
    <property type="molecule type" value="Genomic_DNA"/>
</dbReference>
<name>A0A5D0TUM8_9ACTN</name>
<comment type="caution">
    <text evidence="1">The sequence shown here is derived from an EMBL/GenBank/DDBJ whole genome shotgun (WGS) entry which is preliminary data.</text>
</comment>
<evidence type="ECO:0000313" key="2">
    <source>
        <dbReference type="Proteomes" id="UP000322634"/>
    </source>
</evidence>
<sequence>MKTVQTRTNASLYSWDVRCHDSRRAGPGGISADRRRAVAALAEALSAERGGASGAVWAVRLKPGRHPEYCYDGLIAKGFCDPTSGAVTVEAPTPAYA</sequence>
<organism evidence="1 2">
    <name type="scientific">Actinomadura syzygii</name>
    <dbReference type="NCBI Taxonomy" id="1427538"/>
    <lineage>
        <taxon>Bacteria</taxon>
        <taxon>Bacillati</taxon>
        <taxon>Actinomycetota</taxon>
        <taxon>Actinomycetes</taxon>
        <taxon>Streptosporangiales</taxon>
        <taxon>Thermomonosporaceae</taxon>
        <taxon>Actinomadura</taxon>
    </lineage>
</organism>